<dbReference type="PANTHER" id="PTHR30126:SF39">
    <property type="entry name" value="HTH-TYPE TRANSCRIPTIONAL REGULATOR CYSL"/>
    <property type="match status" value="1"/>
</dbReference>
<feature type="domain" description="HTH lysR-type" evidence="5">
    <location>
        <begin position="1"/>
        <end position="60"/>
    </location>
</feature>
<accession>A0A559JU09</accession>
<evidence type="ECO:0000259" key="5">
    <source>
        <dbReference type="PROSITE" id="PS50931"/>
    </source>
</evidence>
<dbReference type="Proteomes" id="UP000316330">
    <property type="component" value="Unassembled WGS sequence"/>
</dbReference>
<dbReference type="InterPro" id="IPR036388">
    <property type="entry name" value="WH-like_DNA-bd_sf"/>
</dbReference>
<evidence type="ECO:0000256" key="1">
    <source>
        <dbReference type="ARBA" id="ARBA00009437"/>
    </source>
</evidence>
<dbReference type="Pfam" id="PF00126">
    <property type="entry name" value="HTH_1"/>
    <property type="match status" value="1"/>
</dbReference>
<dbReference type="EMBL" id="VNJJ01000002">
    <property type="protein sequence ID" value="TVY03361.1"/>
    <property type="molecule type" value="Genomic_DNA"/>
</dbReference>
<dbReference type="GO" id="GO:0003700">
    <property type="term" value="F:DNA-binding transcription factor activity"/>
    <property type="evidence" value="ECO:0007669"/>
    <property type="project" value="InterPro"/>
</dbReference>
<dbReference type="GO" id="GO:0000976">
    <property type="term" value="F:transcription cis-regulatory region binding"/>
    <property type="evidence" value="ECO:0007669"/>
    <property type="project" value="TreeGrafter"/>
</dbReference>
<evidence type="ECO:0000313" key="7">
    <source>
        <dbReference type="Proteomes" id="UP000316330"/>
    </source>
</evidence>
<comment type="similarity">
    <text evidence="1">Belongs to the LysR transcriptional regulatory family.</text>
</comment>
<dbReference type="SUPFAM" id="SSF53850">
    <property type="entry name" value="Periplasmic binding protein-like II"/>
    <property type="match status" value="1"/>
</dbReference>
<organism evidence="6 7">
    <name type="scientific">Cohnella terricola</name>
    <dbReference type="NCBI Taxonomy" id="1289167"/>
    <lineage>
        <taxon>Bacteria</taxon>
        <taxon>Bacillati</taxon>
        <taxon>Bacillota</taxon>
        <taxon>Bacilli</taxon>
        <taxon>Bacillales</taxon>
        <taxon>Paenibacillaceae</taxon>
        <taxon>Cohnella</taxon>
    </lineage>
</organism>
<gene>
    <name evidence="6" type="ORF">FPZ45_04405</name>
</gene>
<dbReference type="RefSeq" id="WP_144699278.1">
    <property type="nucleotide sequence ID" value="NZ_VNJJ01000002.1"/>
</dbReference>
<dbReference type="Pfam" id="PF03466">
    <property type="entry name" value="LysR_substrate"/>
    <property type="match status" value="1"/>
</dbReference>
<keyword evidence="7" id="KW-1185">Reference proteome</keyword>
<name>A0A559JU09_9BACL</name>
<evidence type="ECO:0000256" key="3">
    <source>
        <dbReference type="ARBA" id="ARBA00023125"/>
    </source>
</evidence>
<dbReference type="AlphaFoldDB" id="A0A559JU09"/>
<evidence type="ECO:0000256" key="4">
    <source>
        <dbReference type="ARBA" id="ARBA00023163"/>
    </source>
</evidence>
<dbReference type="InterPro" id="IPR036390">
    <property type="entry name" value="WH_DNA-bd_sf"/>
</dbReference>
<comment type="caution">
    <text evidence="6">The sequence shown here is derived from an EMBL/GenBank/DDBJ whole genome shotgun (WGS) entry which is preliminary data.</text>
</comment>
<sequence>MNLSLLKLRIVELLEKYNKITAVAEILDLKQPTVTFHMKNLERDFGVKLFEARMGKIILTDAGHALHHYAVKIGALAAEAHRIVTEFDSLRQGSLLIGASYVPATYILPSVLHRFSKEYPGIQISLSVKTAPVVKDMLEHHEIDLGVISAEPFLSPELNTETIGEDDLVLICAPSHPLVASPEEDLTPELIASSSFVLHGEESSTRRLTEKWLQSSGVHLPTYLEFDSLEAIKQAVMLGEHVSFVSRMAVQSEVTRGLLLMRPIPGNRVERYVYALTNNKRYHSALIKRFNEYLGQNVNGSQNNSACKLNSK</sequence>
<dbReference type="PANTHER" id="PTHR30126">
    <property type="entry name" value="HTH-TYPE TRANSCRIPTIONAL REGULATOR"/>
    <property type="match status" value="1"/>
</dbReference>
<dbReference type="PROSITE" id="PS50931">
    <property type="entry name" value="HTH_LYSR"/>
    <property type="match status" value="1"/>
</dbReference>
<evidence type="ECO:0000256" key="2">
    <source>
        <dbReference type="ARBA" id="ARBA00023015"/>
    </source>
</evidence>
<dbReference type="SUPFAM" id="SSF46785">
    <property type="entry name" value="Winged helix' DNA-binding domain"/>
    <property type="match status" value="1"/>
</dbReference>
<dbReference type="InterPro" id="IPR000847">
    <property type="entry name" value="LysR_HTH_N"/>
</dbReference>
<dbReference type="InterPro" id="IPR005119">
    <property type="entry name" value="LysR_subst-bd"/>
</dbReference>
<keyword evidence="4" id="KW-0804">Transcription</keyword>
<dbReference type="Gene3D" id="1.10.10.10">
    <property type="entry name" value="Winged helix-like DNA-binding domain superfamily/Winged helix DNA-binding domain"/>
    <property type="match status" value="1"/>
</dbReference>
<protein>
    <submittedName>
        <fullName evidence="6">LysR family transcriptional regulator</fullName>
    </submittedName>
</protein>
<proteinExistence type="inferred from homology"/>
<keyword evidence="2" id="KW-0805">Transcription regulation</keyword>
<evidence type="ECO:0000313" key="6">
    <source>
        <dbReference type="EMBL" id="TVY03361.1"/>
    </source>
</evidence>
<reference evidence="6 7" key="1">
    <citation type="submission" date="2019-07" db="EMBL/GenBank/DDBJ databases">
        <authorList>
            <person name="Kim J."/>
        </authorList>
    </citation>
    <scope>NUCLEOTIDE SEQUENCE [LARGE SCALE GENOMIC DNA]</scope>
    <source>
        <strain evidence="6 7">G13</strain>
    </source>
</reference>
<keyword evidence="3" id="KW-0238">DNA-binding</keyword>
<dbReference type="OrthoDB" id="9785745at2"/>
<dbReference type="Gene3D" id="3.40.190.290">
    <property type="match status" value="1"/>
</dbReference>